<evidence type="ECO:0000313" key="2">
    <source>
        <dbReference type="EMBL" id="SDO05701.1"/>
    </source>
</evidence>
<name>A0A1H0GG35_9HYPH</name>
<dbReference type="AlphaFoldDB" id="A0A1H0GG35"/>
<dbReference type="CDD" id="cd03808">
    <property type="entry name" value="GT4_CapM-like"/>
    <property type="match status" value="1"/>
</dbReference>
<reference evidence="2 3" key="1">
    <citation type="submission" date="2016-10" db="EMBL/GenBank/DDBJ databases">
        <authorList>
            <person name="de Groot N.N."/>
        </authorList>
    </citation>
    <scope>NUCLEOTIDE SEQUENCE [LARGE SCALE GENOMIC DNA]</scope>
    <source>
        <strain evidence="3">L7-484,KACC 16230,DSM 25025</strain>
    </source>
</reference>
<gene>
    <name evidence="2" type="ORF">SAMN05192530_103102</name>
</gene>
<organism evidence="2 3">
    <name type="scientific">Aureimonas jatrophae</name>
    <dbReference type="NCBI Taxonomy" id="1166073"/>
    <lineage>
        <taxon>Bacteria</taxon>
        <taxon>Pseudomonadati</taxon>
        <taxon>Pseudomonadota</taxon>
        <taxon>Alphaproteobacteria</taxon>
        <taxon>Hyphomicrobiales</taxon>
        <taxon>Aurantimonadaceae</taxon>
        <taxon>Aureimonas</taxon>
    </lineage>
</organism>
<sequence length="388" mass="42379">MPKIAFVVTEDWFFASHFLPMARAAREMGLDVMVVTRVRDHAAIIEATGARVRAVEAERRSLNPHALLRTVRTMRNVLVTEKPDLVHCIALKSILTGGAAARAAGIERRVFAPTGLGLIGARRDAKGRLGRLILRTLLRGPLRSSRTVFLFENRDDPLVLGFDPADKNCRFVGGAGIDPDALPVQSPLGDGPLRLALVSRMLWSKGVDTAVEAVSLARRKGVDVELDLYGAPDPSNPRSIAQTTLEEWGRRPGVRFHGATRDVVSVWATHDAAILPSRGGEGLPRTLLESAACGRLNLTTDVPGCRSFVRDGLDGFVRPVDDIEGLAAAIERLAASRELVHRMGAAAAERVRDGYTERDVMAALSVLYKELLEDRLDAHEDWRTTRQS</sequence>
<evidence type="ECO:0000259" key="1">
    <source>
        <dbReference type="Pfam" id="PF13477"/>
    </source>
</evidence>
<keyword evidence="3" id="KW-1185">Reference proteome</keyword>
<dbReference type="Gene3D" id="3.40.50.2000">
    <property type="entry name" value="Glycogen Phosphorylase B"/>
    <property type="match status" value="2"/>
</dbReference>
<dbReference type="PANTHER" id="PTHR12526">
    <property type="entry name" value="GLYCOSYLTRANSFERASE"/>
    <property type="match status" value="1"/>
</dbReference>
<protein>
    <submittedName>
        <fullName evidence="2">Glycosyltransferase involved in cell wall bisynthesis</fullName>
    </submittedName>
</protein>
<dbReference type="SUPFAM" id="SSF53756">
    <property type="entry name" value="UDP-Glycosyltransferase/glycogen phosphorylase"/>
    <property type="match status" value="1"/>
</dbReference>
<accession>A0A1H0GG35</accession>
<dbReference type="RefSeq" id="WP_090671729.1">
    <property type="nucleotide sequence ID" value="NZ_FNIT01000003.1"/>
</dbReference>
<evidence type="ECO:0000313" key="3">
    <source>
        <dbReference type="Proteomes" id="UP000198793"/>
    </source>
</evidence>
<dbReference type="OrthoDB" id="9790710at2"/>
<dbReference type="InterPro" id="IPR028098">
    <property type="entry name" value="Glyco_trans_4-like_N"/>
</dbReference>
<keyword evidence="2" id="KW-0808">Transferase</keyword>
<dbReference type="Pfam" id="PF13477">
    <property type="entry name" value="Glyco_trans_4_2"/>
    <property type="match status" value="1"/>
</dbReference>
<dbReference type="STRING" id="1166073.SAMN05192530_103102"/>
<dbReference type="EMBL" id="FNIT01000003">
    <property type="protein sequence ID" value="SDO05701.1"/>
    <property type="molecule type" value="Genomic_DNA"/>
</dbReference>
<dbReference type="Proteomes" id="UP000198793">
    <property type="component" value="Unassembled WGS sequence"/>
</dbReference>
<proteinExistence type="predicted"/>
<dbReference type="GO" id="GO:0016757">
    <property type="term" value="F:glycosyltransferase activity"/>
    <property type="evidence" value="ECO:0007669"/>
    <property type="project" value="UniProtKB-ARBA"/>
</dbReference>
<dbReference type="PANTHER" id="PTHR12526:SF638">
    <property type="entry name" value="SPORE COAT PROTEIN SA"/>
    <property type="match status" value="1"/>
</dbReference>
<feature type="domain" description="Glycosyltransferase subfamily 4-like N-terminal" evidence="1">
    <location>
        <begin position="3"/>
        <end position="138"/>
    </location>
</feature>
<dbReference type="Pfam" id="PF13692">
    <property type="entry name" value="Glyco_trans_1_4"/>
    <property type="match status" value="1"/>
</dbReference>